<dbReference type="InterPro" id="IPR001117">
    <property type="entry name" value="Cu-oxidase_2nd"/>
</dbReference>
<feature type="domain" description="Plastocyanin-like" evidence="5">
    <location>
        <begin position="46"/>
        <end position="152"/>
    </location>
</feature>
<dbReference type="Pfam" id="PF07731">
    <property type="entry name" value="Cu-oxidase_2"/>
    <property type="match status" value="1"/>
</dbReference>
<organism evidence="6 7">
    <name type="scientific">Meridianimarinicoccus marinus</name>
    <dbReference type="NCBI Taxonomy" id="3231483"/>
    <lineage>
        <taxon>Bacteria</taxon>
        <taxon>Pseudomonadati</taxon>
        <taxon>Pseudomonadota</taxon>
        <taxon>Alphaproteobacteria</taxon>
        <taxon>Rhodobacterales</taxon>
        <taxon>Paracoccaceae</taxon>
        <taxon>Meridianimarinicoccus</taxon>
    </lineage>
</organism>
<evidence type="ECO:0000313" key="6">
    <source>
        <dbReference type="EMBL" id="MEV8468747.1"/>
    </source>
</evidence>
<proteinExistence type="predicted"/>
<keyword evidence="7" id="KW-1185">Reference proteome</keyword>
<accession>A0ABV3LB21</accession>
<dbReference type="InterPro" id="IPR002355">
    <property type="entry name" value="Cu_oxidase_Cu_BS"/>
</dbReference>
<dbReference type="InterPro" id="IPR011707">
    <property type="entry name" value="Cu-oxidase-like_N"/>
</dbReference>
<feature type="domain" description="Plastocyanin-like" evidence="4">
    <location>
        <begin position="360"/>
        <end position="461"/>
    </location>
</feature>
<evidence type="ECO:0000259" key="5">
    <source>
        <dbReference type="Pfam" id="PF07732"/>
    </source>
</evidence>
<dbReference type="InterPro" id="IPR008972">
    <property type="entry name" value="Cupredoxin"/>
</dbReference>
<keyword evidence="1" id="KW-0479">Metal-binding</keyword>
<dbReference type="EMBL" id="JBFBVU010000039">
    <property type="protein sequence ID" value="MEV8468747.1"/>
    <property type="molecule type" value="Genomic_DNA"/>
</dbReference>
<evidence type="ECO:0000259" key="3">
    <source>
        <dbReference type="Pfam" id="PF00394"/>
    </source>
</evidence>
<protein>
    <submittedName>
        <fullName evidence="6">Multicopper oxidase family protein</fullName>
    </submittedName>
</protein>
<evidence type="ECO:0000313" key="7">
    <source>
        <dbReference type="Proteomes" id="UP001553161"/>
    </source>
</evidence>
<dbReference type="CDD" id="cd13861">
    <property type="entry name" value="CuRO_1_CumA_like"/>
    <property type="match status" value="1"/>
</dbReference>
<reference evidence="6 7" key="1">
    <citation type="submission" date="2024-07" db="EMBL/GenBank/DDBJ databases">
        <authorList>
            <person name="Kang M."/>
        </authorList>
    </citation>
    <scope>NUCLEOTIDE SEQUENCE [LARGE SCALE GENOMIC DNA]</scope>
    <source>
        <strain evidence="6 7">DFM31</strain>
    </source>
</reference>
<evidence type="ECO:0000259" key="4">
    <source>
        <dbReference type="Pfam" id="PF07731"/>
    </source>
</evidence>
<dbReference type="RefSeq" id="WP_366194707.1">
    <property type="nucleotide sequence ID" value="NZ_JBFBVU010000039.1"/>
</dbReference>
<keyword evidence="2" id="KW-0560">Oxidoreductase</keyword>
<dbReference type="Gene3D" id="2.60.40.420">
    <property type="entry name" value="Cupredoxins - blue copper proteins"/>
    <property type="match status" value="3"/>
</dbReference>
<evidence type="ECO:0000256" key="2">
    <source>
        <dbReference type="ARBA" id="ARBA00023002"/>
    </source>
</evidence>
<dbReference type="SUPFAM" id="SSF49503">
    <property type="entry name" value="Cupredoxins"/>
    <property type="match status" value="3"/>
</dbReference>
<evidence type="ECO:0000256" key="1">
    <source>
        <dbReference type="ARBA" id="ARBA00022723"/>
    </source>
</evidence>
<dbReference type="InterPro" id="IPR011706">
    <property type="entry name" value="Cu-oxidase_C"/>
</dbReference>
<name>A0ABV3LB21_9RHOB</name>
<dbReference type="PANTHER" id="PTHR11709">
    <property type="entry name" value="MULTI-COPPER OXIDASE"/>
    <property type="match status" value="1"/>
</dbReference>
<dbReference type="Proteomes" id="UP001553161">
    <property type="component" value="Unassembled WGS sequence"/>
</dbReference>
<dbReference type="Pfam" id="PF07732">
    <property type="entry name" value="Cu-oxidase_3"/>
    <property type="match status" value="1"/>
</dbReference>
<dbReference type="PROSITE" id="PS00080">
    <property type="entry name" value="MULTICOPPER_OXIDASE2"/>
    <property type="match status" value="1"/>
</dbReference>
<dbReference type="InterPro" id="IPR045087">
    <property type="entry name" value="Cu-oxidase_fam"/>
</dbReference>
<sequence length="462" mass="50293">MGLMNRRQLHQTLLGCVATLGIPRIALADATEDLVAREGRARLASAKYPETEVWAFGASVPGPTIRLAQGARVSRRFVNELPQPSSVHWHGIRIANAMDGVAGLTQAAVEPGGDFLYDFTVPDAGTYWYHPHNRSWEQMARGLYGALVVDETEGAPEVDLDAVLLIDDWRLTDQAQIAGDFGAMHDWAHAGRIGNWITVNGDGARSHQVQRGARLRLRLVNTANARIFSLETRGLEGWIAALDGMPLETPERLERLTLAPAQRADLIVDVTAEEGEEALLVSFERDGGYAIAGFPVRGLARNARLNDPTPLPPHSVPALGALREARRTELLMEGGAMGGMRGAMMGGRMMGMRDMAAAGKVWAFNGMADMGDTPLIEAERGETIRVAMTNDTAWPHAMHLHGHHFRQVSPDGSVGPLRDTLLVDRGETAEIAFVADNPGDWLLHCHMLEHSAGGMMTWLRVS</sequence>
<dbReference type="Pfam" id="PF00394">
    <property type="entry name" value="Cu-oxidase"/>
    <property type="match status" value="1"/>
</dbReference>
<comment type="caution">
    <text evidence="6">The sequence shown here is derived from an EMBL/GenBank/DDBJ whole genome shotgun (WGS) entry which is preliminary data.</text>
</comment>
<gene>
    <name evidence="6" type="ORF">AB0T83_18460</name>
</gene>
<feature type="domain" description="Plastocyanin-like" evidence="3">
    <location>
        <begin position="163"/>
        <end position="273"/>
    </location>
</feature>